<sequence>MYIMLGERRFMMVTIKLIAPLIEFILIMCMAKINKAMLSGE</sequence>
<proteinExistence type="predicted"/>
<reference evidence="3" key="1">
    <citation type="submission" date="2017-04" db="EMBL/GenBank/DDBJ databases">
        <title>Genome evolution of the luminous symbionts of deep sea anglerfish.</title>
        <authorList>
            <person name="Hendry T.A."/>
        </authorList>
    </citation>
    <scope>NUCLEOTIDE SEQUENCE [LARGE SCALE GENOMIC DNA]</scope>
</reference>
<protein>
    <submittedName>
        <fullName evidence="2">Uncharacterized protein</fullName>
    </submittedName>
</protein>
<keyword evidence="3" id="KW-1185">Reference proteome</keyword>
<keyword evidence="1" id="KW-0472">Membrane</keyword>
<keyword evidence="1" id="KW-1133">Transmembrane helix</keyword>
<name>A0A291B969_9GAMM</name>
<dbReference type="EMBL" id="CP020660">
    <property type="protein sequence ID" value="ATF09550.1"/>
    <property type="molecule type" value="Genomic_DNA"/>
</dbReference>
<evidence type="ECO:0000256" key="1">
    <source>
        <dbReference type="SAM" id="Phobius"/>
    </source>
</evidence>
<accession>A0A291B969</accession>
<evidence type="ECO:0000313" key="2">
    <source>
        <dbReference type="EMBL" id="ATF09550.1"/>
    </source>
</evidence>
<dbReference type="Proteomes" id="UP000218160">
    <property type="component" value="Chromosome 1"/>
</dbReference>
<organism evidence="2 3">
    <name type="scientific">Candidatus Enterovibrio altilux</name>
    <dbReference type="NCBI Taxonomy" id="1927128"/>
    <lineage>
        <taxon>Bacteria</taxon>
        <taxon>Pseudomonadati</taxon>
        <taxon>Pseudomonadota</taxon>
        <taxon>Gammaproteobacteria</taxon>
        <taxon>Vibrionales</taxon>
        <taxon>Vibrionaceae</taxon>
        <taxon>Enterovibrio</taxon>
    </lineage>
</organism>
<gene>
    <name evidence="2" type="ORF">BTN50_1047</name>
</gene>
<dbReference type="KEGG" id="elux:BTN50_1047"/>
<keyword evidence="1" id="KW-0812">Transmembrane</keyword>
<dbReference type="AlphaFoldDB" id="A0A291B969"/>
<evidence type="ECO:0000313" key="3">
    <source>
        <dbReference type="Proteomes" id="UP000218160"/>
    </source>
</evidence>
<feature type="transmembrane region" description="Helical" evidence="1">
    <location>
        <begin position="12"/>
        <end position="33"/>
    </location>
</feature>